<sequence>MVNVREHVSWCTTHNSEALEKAKILVKSGIERAKNLEDIPVKTVPVTKAS</sequence>
<protein>
    <submittedName>
        <fullName evidence="1">Uncharacterized protein</fullName>
    </submittedName>
</protein>
<dbReference type="AlphaFoldDB" id="A0A0F9SJE6"/>
<gene>
    <name evidence="1" type="ORF">LCGC14_0767150</name>
</gene>
<evidence type="ECO:0000313" key="1">
    <source>
        <dbReference type="EMBL" id="KKN37066.1"/>
    </source>
</evidence>
<reference evidence="1" key="1">
    <citation type="journal article" date="2015" name="Nature">
        <title>Complex archaea that bridge the gap between prokaryotes and eukaryotes.</title>
        <authorList>
            <person name="Spang A."/>
            <person name="Saw J.H."/>
            <person name="Jorgensen S.L."/>
            <person name="Zaremba-Niedzwiedzka K."/>
            <person name="Martijn J."/>
            <person name="Lind A.E."/>
            <person name="van Eijk R."/>
            <person name="Schleper C."/>
            <person name="Guy L."/>
            <person name="Ettema T.J."/>
        </authorList>
    </citation>
    <scope>NUCLEOTIDE SEQUENCE</scope>
</reference>
<proteinExistence type="predicted"/>
<name>A0A0F9SJE6_9ZZZZ</name>
<feature type="non-terminal residue" evidence="1">
    <location>
        <position position="50"/>
    </location>
</feature>
<comment type="caution">
    <text evidence="1">The sequence shown here is derived from an EMBL/GenBank/DDBJ whole genome shotgun (WGS) entry which is preliminary data.</text>
</comment>
<accession>A0A0F9SJE6</accession>
<organism evidence="1">
    <name type="scientific">marine sediment metagenome</name>
    <dbReference type="NCBI Taxonomy" id="412755"/>
    <lineage>
        <taxon>unclassified sequences</taxon>
        <taxon>metagenomes</taxon>
        <taxon>ecological metagenomes</taxon>
    </lineage>
</organism>
<dbReference type="EMBL" id="LAZR01001923">
    <property type="protein sequence ID" value="KKN37066.1"/>
    <property type="molecule type" value="Genomic_DNA"/>
</dbReference>